<protein>
    <submittedName>
        <fullName evidence="2">Glucan endo-1,3-beta-glucosidase 12-like</fullName>
    </submittedName>
</protein>
<feature type="region of interest" description="Disordered" evidence="1">
    <location>
        <begin position="51"/>
        <end position="81"/>
    </location>
</feature>
<evidence type="ECO:0000313" key="3">
    <source>
        <dbReference type="Proteomes" id="UP000327157"/>
    </source>
</evidence>
<organism evidence="2 3">
    <name type="scientific">Pyrus ussuriensis x Pyrus communis</name>
    <dbReference type="NCBI Taxonomy" id="2448454"/>
    <lineage>
        <taxon>Eukaryota</taxon>
        <taxon>Viridiplantae</taxon>
        <taxon>Streptophyta</taxon>
        <taxon>Embryophyta</taxon>
        <taxon>Tracheophyta</taxon>
        <taxon>Spermatophyta</taxon>
        <taxon>Magnoliopsida</taxon>
        <taxon>eudicotyledons</taxon>
        <taxon>Gunneridae</taxon>
        <taxon>Pentapetalae</taxon>
        <taxon>rosids</taxon>
        <taxon>fabids</taxon>
        <taxon>Rosales</taxon>
        <taxon>Rosaceae</taxon>
        <taxon>Amygdaloideae</taxon>
        <taxon>Maleae</taxon>
        <taxon>Pyrus</taxon>
    </lineage>
</organism>
<comment type="caution">
    <text evidence="2">The sequence shown here is derived from an EMBL/GenBank/DDBJ whole genome shotgun (WGS) entry which is preliminary data.</text>
</comment>
<evidence type="ECO:0000256" key="1">
    <source>
        <dbReference type="SAM" id="MobiDB-lite"/>
    </source>
</evidence>
<dbReference type="AlphaFoldDB" id="A0A5N5F4Q3"/>
<evidence type="ECO:0000313" key="2">
    <source>
        <dbReference type="EMBL" id="KAB2597976.1"/>
    </source>
</evidence>
<reference evidence="2 3" key="3">
    <citation type="submission" date="2019-11" db="EMBL/GenBank/DDBJ databases">
        <title>A de novo genome assembly of a pear dwarfing rootstock.</title>
        <authorList>
            <person name="Wang F."/>
            <person name="Wang J."/>
            <person name="Li S."/>
            <person name="Zhang Y."/>
            <person name="Fang M."/>
            <person name="Ma L."/>
            <person name="Zhao Y."/>
            <person name="Jiang S."/>
        </authorList>
    </citation>
    <scope>NUCLEOTIDE SEQUENCE [LARGE SCALE GENOMIC DNA]</scope>
    <source>
        <strain evidence="2">S2</strain>
        <tissue evidence="2">Leaf</tissue>
    </source>
</reference>
<reference evidence="2 3" key="1">
    <citation type="submission" date="2019-09" db="EMBL/GenBank/DDBJ databases">
        <authorList>
            <person name="Ou C."/>
        </authorList>
    </citation>
    <scope>NUCLEOTIDE SEQUENCE [LARGE SCALE GENOMIC DNA]</scope>
    <source>
        <strain evidence="2">S2</strain>
        <tissue evidence="2">Leaf</tissue>
    </source>
</reference>
<reference evidence="3" key="2">
    <citation type="submission" date="2019-10" db="EMBL/GenBank/DDBJ databases">
        <title>A de novo genome assembly of a pear dwarfing rootstock.</title>
        <authorList>
            <person name="Wang F."/>
            <person name="Wang J."/>
            <person name="Li S."/>
            <person name="Zhang Y."/>
            <person name="Fang M."/>
            <person name="Ma L."/>
            <person name="Zhao Y."/>
            <person name="Jiang S."/>
        </authorList>
    </citation>
    <scope>NUCLEOTIDE SEQUENCE [LARGE SCALE GENOMIC DNA]</scope>
</reference>
<sequence>MEAIGISNEGFIDTHNTTKFLIRSCVLQRKWRDNGGMRREGRVVQVVEERREGRGAGCKRENGGRGCGEMREEDGEEGKGR</sequence>
<feature type="compositionally biased region" description="Acidic residues" evidence="1">
    <location>
        <begin position="71"/>
        <end position="81"/>
    </location>
</feature>
<dbReference type="EMBL" id="SMOL01000768">
    <property type="protein sequence ID" value="KAB2597976.1"/>
    <property type="molecule type" value="Genomic_DNA"/>
</dbReference>
<keyword evidence="3" id="KW-1185">Reference proteome</keyword>
<accession>A0A5N5F4Q3</accession>
<proteinExistence type="predicted"/>
<name>A0A5N5F4Q3_9ROSA</name>
<gene>
    <name evidence="2" type="ORF">D8674_000896</name>
</gene>
<feature type="compositionally biased region" description="Basic and acidic residues" evidence="1">
    <location>
        <begin position="51"/>
        <end position="63"/>
    </location>
</feature>
<dbReference type="Proteomes" id="UP000327157">
    <property type="component" value="Chromosome 1"/>
</dbReference>